<dbReference type="EMBL" id="PPEA01000224">
    <property type="protein sequence ID" value="PQM48197.1"/>
    <property type="molecule type" value="Genomic_DNA"/>
</dbReference>
<reference evidence="1 2" key="1">
    <citation type="journal article" date="2017" name="Int. J. Syst. Evol. Microbiol.">
        <title>Mycobacterium talmoniae sp. nov., a slowly growing mycobacterium isolated from human respiratory samples.</title>
        <authorList>
            <person name="Davidson R.M."/>
            <person name="DeGroote M.A."/>
            <person name="Marola J.L."/>
            <person name="Buss S."/>
            <person name="Jones V."/>
            <person name="McNeil M.R."/>
            <person name="Freifeld A.G."/>
            <person name="Elaine Epperson L."/>
            <person name="Hasan N.A."/>
            <person name="Jackson M."/>
            <person name="Iwen P.C."/>
            <person name="Salfinger M."/>
            <person name="Strong M."/>
        </authorList>
    </citation>
    <scope>NUCLEOTIDE SEQUENCE [LARGE SCALE GENOMIC DNA]</scope>
    <source>
        <strain evidence="1 2">ATCC BAA-2683</strain>
    </source>
</reference>
<evidence type="ECO:0000313" key="1">
    <source>
        <dbReference type="EMBL" id="PQM48197.1"/>
    </source>
</evidence>
<dbReference type="AlphaFoldDB" id="A0A2S8BNE2"/>
<accession>A0A2S8BNE2</accession>
<comment type="caution">
    <text evidence="1">The sequence shown here is derived from an EMBL/GenBank/DDBJ whole genome shotgun (WGS) entry which is preliminary data.</text>
</comment>
<gene>
    <name evidence="1" type="ORF">C1Y40_01580</name>
</gene>
<sequence length="44" mass="4519">MKPSPSTGMASNSRMVIALIVIPIARPDGADKVRISASTVGIPI</sequence>
<organism evidence="1 2">
    <name type="scientific">Mycobacterium talmoniae</name>
    <dbReference type="NCBI Taxonomy" id="1858794"/>
    <lineage>
        <taxon>Bacteria</taxon>
        <taxon>Bacillati</taxon>
        <taxon>Actinomycetota</taxon>
        <taxon>Actinomycetes</taxon>
        <taxon>Mycobacteriales</taxon>
        <taxon>Mycobacteriaceae</taxon>
        <taxon>Mycobacterium</taxon>
    </lineage>
</organism>
<evidence type="ECO:0000313" key="2">
    <source>
        <dbReference type="Proteomes" id="UP000238296"/>
    </source>
</evidence>
<name>A0A2S8BNE2_9MYCO</name>
<proteinExistence type="predicted"/>
<dbReference type="Proteomes" id="UP000238296">
    <property type="component" value="Unassembled WGS sequence"/>
</dbReference>
<protein>
    <submittedName>
        <fullName evidence="1">Uncharacterized protein</fullName>
    </submittedName>
</protein>